<feature type="binding site" evidence="20">
    <location>
        <position position="457"/>
    </location>
    <ligand>
        <name>Mg(2+)</name>
        <dbReference type="ChEBI" id="CHEBI:18420"/>
    </ligand>
</feature>
<sequence>MQVPPKDQTTIDDQSTTGRRVISGLGASGGIVIGRAFVMDRQYVDVSRARIDAAAIPTETERLHKGVSESIEQLKRLKSQSANVGGAASEELGFLLDAYVHMLTQSRLVRGAEELIRTRNMNAVHAVSDVIDAIASQFSGIDDRYIAARASDIREVGLRLMRCLIGETDRAFETAPKGAILIAEEVSPADMARLQPGQLAAFVTALGGAEGHTAIMARSLGIPAILGAADIIRGVSGGDLIIVDGGRGEVILRPTEDDLSHYTQRREDWRAARAKLASLRDVPSATRDGVEIDLHANIELPIELSAALENGATGIGLLRSEFMFMNKDYLPDEDEQYAELADIVTRMNGKPVTIRTLDIGGEKLAVSLQAEIGSGPNPALGLRGIRLSLRKPELLEAQMAAILRASLHGPIRVLIPMVVSVHEMSRARQIYEAVARRLRKEGHAIPDVLPPLGAMIEIPAAALAIDALARESDFFAIGTNDLTQYTLAIDRTDDQVAGLYDPLHPSVLRLIRDVIKSSRDRDIPISVCGEMAGDPRYTPLFLGFGLRNLSMSPVSLLPVKQRLRRLDTRNTEHQAARVMEQWDSARIAMMLDDFNDLA</sequence>
<organism evidence="24 25">
    <name type="scientific">Thalassospira lucentensis</name>
    <dbReference type="NCBI Taxonomy" id="168935"/>
    <lineage>
        <taxon>Bacteria</taxon>
        <taxon>Pseudomonadati</taxon>
        <taxon>Pseudomonadota</taxon>
        <taxon>Alphaproteobacteria</taxon>
        <taxon>Rhodospirillales</taxon>
        <taxon>Thalassospiraceae</taxon>
        <taxon>Thalassospira</taxon>
    </lineage>
</organism>
<evidence type="ECO:0000259" key="21">
    <source>
        <dbReference type="Pfam" id="PF00391"/>
    </source>
</evidence>
<feature type="binding site" evidence="19">
    <location>
        <position position="355"/>
    </location>
    <ligand>
        <name>phosphoenolpyruvate</name>
        <dbReference type="ChEBI" id="CHEBI:58702"/>
    </ligand>
</feature>
<feature type="binding site" evidence="19">
    <location>
        <begin position="480"/>
        <end position="481"/>
    </location>
    <ligand>
        <name>phosphoenolpyruvate</name>
        <dbReference type="ChEBI" id="CHEBI:58702"/>
    </ligand>
</feature>
<dbReference type="GO" id="GO:0009401">
    <property type="term" value="P:phosphoenolpyruvate-dependent sugar phosphotransferase system"/>
    <property type="evidence" value="ECO:0007669"/>
    <property type="project" value="UniProtKB-KW"/>
</dbReference>
<keyword evidence="13 17" id="KW-0479">Metal-binding</keyword>
<dbReference type="Gene3D" id="3.50.30.10">
    <property type="entry name" value="Phosphohistidine domain"/>
    <property type="match status" value="1"/>
</dbReference>
<keyword evidence="11 17" id="KW-0808">Transferase</keyword>
<accession>A0A154L7J2</accession>
<dbReference type="InterPro" id="IPR036618">
    <property type="entry name" value="PtsI_HPr-bd_sf"/>
</dbReference>
<dbReference type="GO" id="GO:0005737">
    <property type="term" value="C:cytoplasm"/>
    <property type="evidence" value="ECO:0007669"/>
    <property type="project" value="UniProtKB-SubCell"/>
</dbReference>
<dbReference type="SUPFAM" id="SSF47831">
    <property type="entry name" value="Enzyme I of the PEP:sugar phosphotransferase system HPr-binding (sub)domain"/>
    <property type="match status" value="1"/>
</dbReference>
<evidence type="ECO:0000256" key="15">
    <source>
        <dbReference type="ARBA" id="ARBA00022842"/>
    </source>
</evidence>
<keyword evidence="24" id="KW-0670">Pyruvate</keyword>
<dbReference type="InterPro" id="IPR040442">
    <property type="entry name" value="Pyrv_kinase-like_dom_sf"/>
</dbReference>
<dbReference type="InterPro" id="IPR015813">
    <property type="entry name" value="Pyrv/PenolPyrv_kinase-like_dom"/>
</dbReference>
<evidence type="ECO:0000256" key="14">
    <source>
        <dbReference type="ARBA" id="ARBA00022777"/>
    </source>
</evidence>
<dbReference type="Gene3D" id="1.10.274.10">
    <property type="entry name" value="PtsI, HPr-binding domain"/>
    <property type="match status" value="1"/>
</dbReference>
<dbReference type="Proteomes" id="UP000076335">
    <property type="component" value="Unassembled WGS sequence"/>
</dbReference>
<dbReference type="Pfam" id="PF02896">
    <property type="entry name" value="PEP-utilizers_C"/>
    <property type="match status" value="1"/>
</dbReference>
<proteinExistence type="inferred from homology"/>
<keyword evidence="9 17" id="KW-0963">Cytoplasm</keyword>
<evidence type="ECO:0000256" key="12">
    <source>
        <dbReference type="ARBA" id="ARBA00022683"/>
    </source>
</evidence>
<dbReference type="EMBL" id="LPVY01000005">
    <property type="protein sequence ID" value="KZB66562.1"/>
    <property type="molecule type" value="Genomic_DNA"/>
</dbReference>
<comment type="subcellular location">
    <subcellularLocation>
        <location evidence="4 17">Cytoplasm</location>
    </subcellularLocation>
</comment>
<comment type="similarity">
    <text evidence="5 17">Belongs to the PEP-utilizing enzyme family.</text>
</comment>
<feature type="domain" description="Phosphotransferase system enzyme I N-terminal" evidence="23">
    <location>
        <begin position="24"/>
        <end position="149"/>
    </location>
</feature>
<reference evidence="24 25" key="1">
    <citation type="submission" date="2015-12" db="EMBL/GenBank/DDBJ databases">
        <title>Genome sequence of Thalassospira lucentensis MCCC 1A02072.</title>
        <authorList>
            <person name="Lu L."/>
            <person name="Lai Q."/>
            <person name="Shao Z."/>
            <person name="Qian P."/>
        </authorList>
    </citation>
    <scope>NUCLEOTIDE SEQUENCE [LARGE SCALE GENOMIC DNA]</scope>
    <source>
        <strain evidence="24 25">MCCC 1A02072</strain>
    </source>
</reference>
<evidence type="ECO:0000256" key="3">
    <source>
        <dbReference type="ARBA" id="ARBA00002728"/>
    </source>
</evidence>
<evidence type="ECO:0000256" key="10">
    <source>
        <dbReference type="ARBA" id="ARBA00022597"/>
    </source>
</evidence>
<dbReference type="GO" id="GO:0016301">
    <property type="term" value="F:kinase activity"/>
    <property type="evidence" value="ECO:0007669"/>
    <property type="project" value="UniProtKB-KW"/>
</dbReference>
<name>A0A154L7J2_9PROT</name>
<keyword evidence="14 17" id="KW-0418">Kinase</keyword>
<feature type="active site" description="Tele-phosphohistidine intermediate" evidence="18">
    <location>
        <position position="212"/>
    </location>
</feature>
<dbReference type="Gene3D" id="3.20.20.60">
    <property type="entry name" value="Phosphoenolpyruvate-binding domains"/>
    <property type="match status" value="1"/>
</dbReference>
<dbReference type="SUPFAM" id="SSF52009">
    <property type="entry name" value="Phosphohistidine domain"/>
    <property type="match status" value="1"/>
</dbReference>
<dbReference type="OrthoDB" id="9765468at2"/>
<dbReference type="InterPro" id="IPR050499">
    <property type="entry name" value="PEP-utilizing_PTS_enzyme"/>
</dbReference>
<dbReference type="PROSITE" id="PS00742">
    <property type="entry name" value="PEP_ENZYMES_2"/>
    <property type="match status" value="1"/>
</dbReference>
<evidence type="ECO:0000256" key="19">
    <source>
        <dbReference type="PIRSR" id="PIRSR000732-2"/>
    </source>
</evidence>
<dbReference type="GO" id="GO:0046872">
    <property type="term" value="F:metal ion binding"/>
    <property type="evidence" value="ECO:0007669"/>
    <property type="project" value="UniProtKB-KW"/>
</dbReference>
<evidence type="ECO:0000313" key="25">
    <source>
        <dbReference type="Proteomes" id="UP000076335"/>
    </source>
</evidence>
<evidence type="ECO:0000256" key="17">
    <source>
        <dbReference type="PIRNR" id="PIRNR000732"/>
    </source>
</evidence>
<evidence type="ECO:0000256" key="6">
    <source>
        <dbReference type="ARBA" id="ARBA00012232"/>
    </source>
</evidence>
<feature type="domain" description="PEP-utilising enzyme C-terminal" evidence="22">
    <location>
        <begin position="274"/>
        <end position="567"/>
    </location>
</feature>
<keyword evidence="15 17" id="KW-0460">Magnesium</keyword>
<feature type="binding site" evidence="19">
    <location>
        <position position="491"/>
    </location>
    <ligand>
        <name>phosphoenolpyruvate</name>
        <dbReference type="ChEBI" id="CHEBI:58702"/>
    </ligand>
</feature>
<evidence type="ECO:0000256" key="5">
    <source>
        <dbReference type="ARBA" id="ARBA00007837"/>
    </source>
</evidence>
<keyword evidence="10 17" id="KW-0762">Sugar transport</keyword>
<dbReference type="Pfam" id="PF05524">
    <property type="entry name" value="PEP-utilisers_N"/>
    <property type="match status" value="1"/>
</dbReference>
<dbReference type="GO" id="GO:0008965">
    <property type="term" value="F:phosphoenolpyruvate-protein phosphotransferase activity"/>
    <property type="evidence" value="ECO:0007669"/>
    <property type="project" value="UniProtKB-EC"/>
</dbReference>
<feature type="active site" description="Proton donor" evidence="18">
    <location>
        <position position="528"/>
    </location>
</feature>
<feature type="binding site" evidence="20">
    <location>
        <position position="481"/>
    </location>
    <ligand>
        <name>Mg(2+)</name>
        <dbReference type="ChEBI" id="CHEBI:18420"/>
    </ligand>
</feature>
<keyword evidence="12 17" id="KW-0598">Phosphotransferase system</keyword>
<keyword evidence="8 17" id="KW-0813">Transport</keyword>
<dbReference type="PRINTS" id="PR01736">
    <property type="entry name" value="PHPHTRNFRASE"/>
</dbReference>
<evidence type="ECO:0000256" key="18">
    <source>
        <dbReference type="PIRSR" id="PIRSR000732-1"/>
    </source>
</evidence>
<evidence type="ECO:0000259" key="23">
    <source>
        <dbReference type="Pfam" id="PF05524"/>
    </source>
</evidence>
<evidence type="ECO:0000256" key="11">
    <source>
        <dbReference type="ARBA" id="ARBA00022679"/>
    </source>
</evidence>
<dbReference type="Pfam" id="PF00391">
    <property type="entry name" value="PEP-utilizers"/>
    <property type="match status" value="1"/>
</dbReference>
<dbReference type="RefSeq" id="WP_062949664.1">
    <property type="nucleotide sequence ID" value="NZ_CP136684.1"/>
</dbReference>
<gene>
    <name evidence="24" type="ORF">AUP42_13455</name>
</gene>
<evidence type="ECO:0000256" key="13">
    <source>
        <dbReference type="ARBA" id="ARBA00022723"/>
    </source>
</evidence>
<evidence type="ECO:0000256" key="2">
    <source>
        <dbReference type="ARBA" id="ARBA00001946"/>
    </source>
</evidence>
<dbReference type="InterPro" id="IPR023151">
    <property type="entry name" value="PEP_util_CS"/>
</dbReference>
<feature type="domain" description="PEP-utilising enzyme mobile" evidence="21">
    <location>
        <begin position="176"/>
        <end position="248"/>
    </location>
</feature>
<evidence type="ECO:0000256" key="16">
    <source>
        <dbReference type="ARBA" id="ARBA00033235"/>
    </source>
</evidence>
<evidence type="ECO:0000256" key="8">
    <source>
        <dbReference type="ARBA" id="ARBA00022448"/>
    </source>
</evidence>
<dbReference type="InterPro" id="IPR006318">
    <property type="entry name" value="PTS_EI-like"/>
</dbReference>
<dbReference type="PANTHER" id="PTHR46244">
    <property type="entry name" value="PHOSPHOENOLPYRUVATE-PROTEIN PHOSPHOTRANSFERASE"/>
    <property type="match status" value="1"/>
</dbReference>
<evidence type="ECO:0000256" key="7">
    <source>
        <dbReference type="ARBA" id="ARBA00016544"/>
    </source>
</evidence>
<dbReference type="PIRSF" id="PIRSF000732">
    <property type="entry name" value="PTS_enzyme_I"/>
    <property type="match status" value="1"/>
</dbReference>
<dbReference type="InterPro" id="IPR008279">
    <property type="entry name" value="PEP-util_enz_mobile_dom"/>
</dbReference>
<evidence type="ECO:0000256" key="9">
    <source>
        <dbReference type="ARBA" id="ARBA00022490"/>
    </source>
</evidence>
<dbReference type="PANTHER" id="PTHR46244:SF3">
    <property type="entry name" value="PHOSPHOENOLPYRUVATE-PROTEIN PHOSPHOTRANSFERASE"/>
    <property type="match status" value="1"/>
</dbReference>
<evidence type="ECO:0000256" key="4">
    <source>
        <dbReference type="ARBA" id="ARBA00004496"/>
    </source>
</evidence>
<dbReference type="SUPFAM" id="SSF51621">
    <property type="entry name" value="Phosphoenolpyruvate/pyruvate domain"/>
    <property type="match status" value="1"/>
</dbReference>
<comment type="cofactor">
    <cofactor evidence="2 17 20">
        <name>Mg(2+)</name>
        <dbReference type="ChEBI" id="CHEBI:18420"/>
    </cofactor>
</comment>
<dbReference type="InterPro" id="IPR024692">
    <property type="entry name" value="PTS_EI"/>
</dbReference>
<dbReference type="InterPro" id="IPR008731">
    <property type="entry name" value="PTS_EIN"/>
</dbReference>
<evidence type="ECO:0000313" key="24">
    <source>
        <dbReference type="EMBL" id="KZB66562.1"/>
    </source>
</evidence>
<comment type="catalytic activity">
    <reaction evidence="1 17">
        <text>L-histidyl-[protein] + phosphoenolpyruvate = N(pros)-phospho-L-histidyl-[protein] + pyruvate</text>
        <dbReference type="Rhea" id="RHEA:23880"/>
        <dbReference type="Rhea" id="RHEA-COMP:9745"/>
        <dbReference type="Rhea" id="RHEA-COMP:9746"/>
        <dbReference type="ChEBI" id="CHEBI:15361"/>
        <dbReference type="ChEBI" id="CHEBI:29979"/>
        <dbReference type="ChEBI" id="CHEBI:58702"/>
        <dbReference type="ChEBI" id="CHEBI:64837"/>
        <dbReference type="EC" id="2.7.3.9"/>
    </reaction>
</comment>
<evidence type="ECO:0000256" key="20">
    <source>
        <dbReference type="PIRSR" id="PIRSR000732-3"/>
    </source>
</evidence>
<dbReference type="NCBIfam" id="TIGR01417">
    <property type="entry name" value="PTS_I_fam"/>
    <property type="match status" value="1"/>
</dbReference>
<feature type="binding site" evidence="19">
    <location>
        <position position="319"/>
    </location>
    <ligand>
        <name>phosphoenolpyruvate</name>
        <dbReference type="ChEBI" id="CHEBI:58702"/>
    </ligand>
</feature>
<comment type="function">
    <text evidence="3 17">General (non sugar-specific) component of the phosphoenolpyruvate-dependent sugar phosphotransferase system (sugar PTS). This major carbohydrate active-transport system catalyzes the phosphorylation of incoming sugar substrates concomitantly with their translocation across the cell membrane. Enzyme I transfers the phosphoryl group from phosphoenolpyruvate (PEP) to the phosphoryl carrier protein (HPr).</text>
</comment>
<dbReference type="InterPro" id="IPR000121">
    <property type="entry name" value="PEP_util_C"/>
</dbReference>
<dbReference type="EC" id="2.7.3.9" evidence="6 17"/>
<protein>
    <recommendedName>
        <fullName evidence="7 17">Phosphoenolpyruvate-protein phosphotransferase</fullName>
        <ecNumber evidence="6 17">2.7.3.9</ecNumber>
    </recommendedName>
    <alternativeName>
        <fullName evidence="16 17">Phosphotransferase system, enzyme I</fullName>
    </alternativeName>
</protein>
<evidence type="ECO:0000259" key="22">
    <source>
        <dbReference type="Pfam" id="PF02896"/>
    </source>
</evidence>
<evidence type="ECO:0000256" key="1">
    <source>
        <dbReference type="ARBA" id="ARBA00000683"/>
    </source>
</evidence>
<dbReference type="AlphaFoldDB" id="A0A154L7J2"/>
<dbReference type="InterPro" id="IPR036637">
    <property type="entry name" value="Phosphohistidine_dom_sf"/>
</dbReference>
<comment type="caution">
    <text evidence="24">The sequence shown here is derived from an EMBL/GenBank/DDBJ whole genome shotgun (WGS) entry which is preliminary data.</text>
</comment>